<reference evidence="10" key="1">
    <citation type="submission" date="2020-11" db="EMBL/GenBank/DDBJ databases">
        <authorList>
            <person name="Tran Van P."/>
        </authorList>
    </citation>
    <scope>NUCLEOTIDE SEQUENCE</scope>
</reference>
<feature type="binding site" evidence="8">
    <location>
        <position position="128"/>
    </location>
    <ligand>
        <name>substrate</name>
    </ligand>
</feature>
<protein>
    <recommendedName>
        <fullName evidence="5">hydroxyisourate hydrolase</fullName>
        <ecNumber evidence="5">3.5.2.17</ecNumber>
    </recommendedName>
</protein>
<dbReference type="Pfam" id="PF00576">
    <property type="entry name" value="Transthyretin"/>
    <property type="match status" value="1"/>
</dbReference>
<proteinExistence type="inferred from homology"/>
<evidence type="ECO:0000256" key="4">
    <source>
        <dbReference type="ARBA" id="ARBA00011881"/>
    </source>
</evidence>
<evidence type="ECO:0000259" key="9">
    <source>
        <dbReference type="SMART" id="SM00095"/>
    </source>
</evidence>
<evidence type="ECO:0000313" key="10">
    <source>
        <dbReference type="EMBL" id="CAD7456000.1"/>
    </source>
</evidence>
<evidence type="ECO:0000256" key="1">
    <source>
        <dbReference type="ARBA" id="ARBA00001043"/>
    </source>
</evidence>
<dbReference type="PANTHER" id="PTHR10395">
    <property type="entry name" value="URICASE AND TRANSTHYRETIN-RELATED"/>
    <property type="match status" value="1"/>
</dbReference>
<dbReference type="CDD" id="cd05822">
    <property type="entry name" value="TLP_HIUase"/>
    <property type="match status" value="1"/>
</dbReference>
<evidence type="ECO:0000256" key="2">
    <source>
        <dbReference type="ARBA" id="ARBA00002704"/>
    </source>
</evidence>
<comment type="catalytic activity">
    <reaction evidence="1">
        <text>5-hydroxyisourate + H2O = 5-hydroxy-2-oxo-4-ureido-2,5-dihydro-1H-imidazole-5-carboxylate + H(+)</text>
        <dbReference type="Rhea" id="RHEA:23736"/>
        <dbReference type="ChEBI" id="CHEBI:15377"/>
        <dbReference type="ChEBI" id="CHEBI:15378"/>
        <dbReference type="ChEBI" id="CHEBI:18072"/>
        <dbReference type="ChEBI" id="CHEBI:58639"/>
        <dbReference type="EC" id="3.5.2.17"/>
    </reaction>
</comment>
<dbReference type="EMBL" id="OE001099">
    <property type="protein sequence ID" value="CAD7456000.1"/>
    <property type="molecule type" value="Genomic_DNA"/>
</dbReference>
<evidence type="ECO:0000256" key="3">
    <source>
        <dbReference type="ARBA" id="ARBA00009850"/>
    </source>
</evidence>
<evidence type="ECO:0000256" key="6">
    <source>
        <dbReference type="ARBA" id="ARBA00022631"/>
    </source>
</evidence>
<comment type="similarity">
    <text evidence="3">Belongs to the transthyretin family. 5-hydroxyisourate hydrolase subfamily.</text>
</comment>
<comment type="function">
    <text evidence="2">Catalyzes the hydrolysis of 5-hydroxyisourate (HIU) to 2-oxo-4-hydroxy-4-carboxy-5-ureidoimidazoline (OHCU).</text>
</comment>
<dbReference type="PRINTS" id="PR00189">
    <property type="entry name" value="TRNSTHYRETIN"/>
</dbReference>
<sequence length="195" mass="21778">MICGEKIAREIKEMKLGTDSTKCAIHSTEIRTSISPSSAVELNTTSALANYATEADINTLNYYVIITTVTNMGDKEPTPLVVEDGPLSTHVLDTSKGRPVGGLLVSLYKLIDGRWTHLHDGATNPDGRYAGFMKSNELSPGRYKLHFDVDHYYEPRRIESFYPFIEVVFDVKSPQSHYHVPLLLSPFGYTTYRGS</sequence>
<organism evidence="10">
    <name type="scientific">Timema tahoe</name>
    <dbReference type="NCBI Taxonomy" id="61484"/>
    <lineage>
        <taxon>Eukaryota</taxon>
        <taxon>Metazoa</taxon>
        <taxon>Ecdysozoa</taxon>
        <taxon>Arthropoda</taxon>
        <taxon>Hexapoda</taxon>
        <taxon>Insecta</taxon>
        <taxon>Pterygota</taxon>
        <taxon>Neoptera</taxon>
        <taxon>Polyneoptera</taxon>
        <taxon>Phasmatodea</taxon>
        <taxon>Timematodea</taxon>
        <taxon>Timematoidea</taxon>
        <taxon>Timematidae</taxon>
        <taxon>Timema</taxon>
    </lineage>
</organism>
<dbReference type="InterPro" id="IPR036817">
    <property type="entry name" value="Transthyretin/HIU_hydrolase_sf"/>
</dbReference>
<dbReference type="InterPro" id="IPR023416">
    <property type="entry name" value="Transthyretin/HIU_hydrolase_d"/>
</dbReference>
<feature type="binding site" evidence="8">
    <location>
        <position position="192"/>
    </location>
    <ligand>
        <name>substrate</name>
    </ligand>
</feature>
<dbReference type="EC" id="3.5.2.17" evidence="5"/>
<evidence type="ECO:0000256" key="7">
    <source>
        <dbReference type="ARBA" id="ARBA00022801"/>
    </source>
</evidence>
<gene>
    <name evidence="10" type="ORF">TTEB3V08_LOCUS4045</name>
</gene>
<dbReference type="GO" id="GO:0033971">
    <property type="term" value="F:hydroxyisourate hydrolase activity"/>
    <property type="evidence" value="ECO:0007669"/>
    <property type="project" value="UniProtKB-EC"/>
</dbReference>
<dbReference type="InterPro" id="IPR023419">
    <property type="entry name" value="Transthyretin_CS"/>
</dbReference>
<keyword evidence="6" id="KW-0659">Purine metabolism</keyword>
<dbReference type="AlphaFoldDB" id="A0A7R9FME9"/>
<keyword evidence="7" id="KW-0378">Hydrolase</keyword>
<dbReference type="InterPro" id="IPR014306">
    <property type="entry name" value="Hydroxyisourate_hydrolase"/>
</dbReference>
<dbReference type="Gene3D" id="2.60.40.180">
    <property type="entry name" value="Transthyretin/hydroxyisourate hydrolase domain"/>
    <property type="match status" value="1"/>
</dbReference>
<evidence type="ECO:0000256" key="8">
    <source>
        <dbReference type="PIRSR" id="PIRSR600895-51"/>
    </source>
</evidence>
<feature type="binding site" evidence="8">
    <location>
        <position position="90"/>
    </location>
    <ligand>
        <name>substrate</name>
    </ligand>
</feature>
<dbReference type="SMART" id="SM00095">
    <property type="entry name" value="TR_THY"/>
    <property type="match status" value="1"/>
</dbReference>
<comment type="subunit">
    <text evidence="4">Homotetramer.</text>
</comment>
<dbReference type="GO" id="GO:0006144">
    <property type="term" value="P:purine nucleobase metabolic process"/>
    <property type="evidence" value="ECO:0007669"/>
    <property type="project" value="UniProtKB-KW"/>
</dbReference>
<accession>A0A7R9FME9</accession>
<evidence type="ECO:0000256" key="5">
    <source>
        <dbReference type="ARBA" id="ARBA00012609"/>
    </source>
</evidence>
<dbReference type="InterPro" id="IPR000895">
    <property type="entry name" value="Transthyretin/HIU_hydrolase"/>
</dbReference>
<feature type="domain" description="Transthyretin/hydroxyisourate hydrolase" evidence="9">
    <location>
        <begin position="83"/>
        <end position="194"/>
    </location>
</feature>
<name>A0A7R9FME9_9NEOP</name>
<dbReference type="NCBIfam" id="TIGR02962">
    <property type="entry name" value="hdxy_isourate"/>
    <property type="match status" value="1"/>
</dbReference>
<dbReference type="PROSITE" id="PS00769">
    <property type="entry name" value="TRANSTHYRETIN_2"/>
    <property type="match status" value="1"/>
</dbReference>
<dbReference type="SUPFAM" id="SSF49472">
    <property type="entry name" value="Transthyretin (synonym: prealbumin)"/>
    <property type="match status" value="1"/>
</dbReference>
<dbReference type="PANTHER" id="PTHR10395:SF7">
    <property type="entry name" value="5-HYDROXYISOURATE HYDROLASE"/>
    <property type="match status" value="1"/>
</dbReference>